<evidence type="ECO:0000313" key="2">
    <source>
        <dbReference type="Proteomes" id="UP000233100"/>
    </source>
</evidence>
<dbReference type="Proteomes" id="UP000233100">
    <property type="component" value="Chromosome 7"/>
</dbReference>
<reference evidence="1 2" key="1">
    <citation type="submission" date="2013-03" db="EMBL/GenBank/DDBJ databases">
        <authorList>
            <person name="Warren W."/>
            <person name="Wilson R.K."/>
        </authorList>
    </citation>
    <scope>NUCLEOTIDE SEQUENCE</scope>
</reference>
<accession>A0A7N9IEH2</accession>
<reference evidence="1" key="3">
    <citation type="submission" date="2025-09" db="UniProtKB">
        <authorList>
            <consortium name="Ensembl"/>
        </authorList>
    </citation>
    <scope>IDENTIFICATION</scope>
</reference>
<dbReference type="Ensembl" id="ENSMFAT00000086388.1">
    <property type="protein sequence ID" value="ENSMFAP00000057016.1"/>
    <property type="gene ID" value="ENSMFAG00000052785.1"/>
</dbReference>
<sequence>SWRGGGCSELRLCHCTPAWAKEKETDSKEQGELSFYFQNSKASMLTSFTWRQNKTF</sequence>
<organism evidence="1 2">
    <name type="scientific">Macaca fascicularis</name>
    <name type="common">Crab-eating macaque</name>
    <name type="synonym">Cynomolgus monkey</name>
    <dbReference type="NCBI Taxonomy" id="9541"/>
    <lineage>
        <taxon>Eukaryota</taxon>
        <taxon>Metazoa</taxon>
        <taxon>Chordata</taxon>
        <taxon>Craniata</taxon>
        <taxon>Vertebrata</taxon>
        <taxon>Euteleostomi</taxon>
        <taxon>Mammalia</taxon>
        <taxon>Eutheria</taxon>
        <taxon>Euarchontoglires</taxon>
        <taxon>Primates</taxon>
        <taxon>Haplorrhini</taxon>
        <taxon>Catarrhini</taxon>
        <taxon>Cercopithecidae</taxon>
        <taxon>Cercopithecinae</taxon>
        <taxon>Macaca</taxon>
    </lineage>
</organism>
<evidence type="ECO:0000313" key="1">
    <source>
        <dbReference type="Ensembl" id="ENSMFAP00000057016.1"/>
    </source>
</evidence>
<protein>
    <submittedName>
        <fullName evidence="1">Uncharacterized protein</fullName>
    </submittedName>
</protein>
<proteinExistence type="predicted"/>
<reference evidence="1" key="2">
    <citation type="submission" date="2025-08" db="UniProtKB">
        <authorList>
            <consortium name="Ensembl"/>
        </authorList>
    </citation>
    <scope>IDENTIFICATION</scope>
</reference>
<name>A0A7N9IEH2_MACFA</name>
<dbReference type="AlphaFoldDB" id="A0A7N9IEH2"/>
<keyword evidence="2" id="KW-1185">Reference proteome</keyword>